<dbReference type="STRING" id="871325.SAMN05444349_11727"/>
<dbReference type="RefSeq" id="WP_025075420.1">
    <property type="nucleotide sequence ID" value="NZ_FQVD01000017.1"/>
</dbReference>
<dbReference type="PANTHER" id="PTHR34585">
    <property type="match status" value="1"/>
</dbReference>
<dbReference type="AlphaFoldDB" id="A0A1M5B1T7"/>
<protein>
    <submittedName>
        <fullName evidence="2">Helix-turn-helix domain-containing protein</fullName>
    </submittedName>
</protein>
<gene>
    <name evidence="2" type="ORF">SAMN05444349_11727</name>
</gene>
<dbReference type="Proteomes" id="UP000184436">
    <property type="component" value="Unassembled WGS sequence"/>
</dbReference>
<dbReference type="InterPro" id="IPR009061">
    <property type="entry name" value="DNA-bd_dom_put_sf"/>
</dbReference>
<dbReference type="Pfam" id="PF12728">
    <property type="entry name" value="HTH_17"/>
    <property type="match status" value="1"/>
</dbReference>
<dbReference type="SUPFAM" id="SSF46955">
    <property type="entry name" value="Putative DNA-binding domain"/>
    <property type="match status" value="1"/>
</dbReference>
<name>A0A1M5B1T7_9BACE</name>
<accession>A0A1M5B1T7</accession>
<proteinExistence type="predicted"/>
<evidence type="ECO:0000313" key="3">
    <source>
        <dbReference type="Proteomes" id="UP000184436"/>
    </source>
</evidence>
<reference evidence="2 3" key="1">
    <citation type="submission" date="2016-11" db="EMBL/GenBank/DDBJ databases">
        <authorList>
            <person name="Jaros S."/>
            <person name="Januszkiewicz K."/>
            <person name="Wedrychowicz H."/>
        </authorList>
    </citation>
    <scope>NUCLEOTIDE SEQUENCE [LARGE SCALE GENOMIC DNA]</scope>
    <source>
        <strain evidence="2 3">DSM 26883</strain>
    </source>
</reference>
<feature type="domain" description="Helix-turn-helix" evidence="1">
    <location>
        <begin position="52"/>
        <end position="101"/>
    </location>
</feature>
<dbReference type="PANTHER" id="PTHR34585:SF22">
    <property type="entry name" value="HELIX-TURN-HELIX DOMAIN-CONTAINING PROTEIN"/>
    <property type="match status" value="1"/>
</dbReference>
<evidence type="ECO:0000313" key="2">
    <source>
        <dbReference type="EMBL" id="SHF36297.1"/>
    </source>
</evidence>
<organism evidence="2 3">
    <name type="scientific">Bacteroides faecichinchillae</name>
    <dbReference type="NCBI Taxonomy" id="871325"/>
    <lineage>
        <taxon>Bacteria</taxon>
        <taxon>Pseudomonadati</taxon>
        <taxon>Bacteroidota</taxon>
        <taxon>Bacteroidia</taxon>
        <taxon>Bacteroidales</taxon>
        <taxon>Bacteroidaceae</taxon>
        <taxon>Bacteroides</taxon>
    </lineage>
</organism>
<evidence type="ECO:0000259" key="1">
    <source>
        <dbReference type="Pfam" id="PF12728"/>
    </source>
</evidence>
<dbReference type="InterPro" id="IPR041657">
    <property type="entry name" value="HTH_17"/>
</dbReference>
<dbReference type="EMBL" id="FQVD01000017">
    <property type="protein sequence ID" value="SHF36297.1"/>
    <property type="molecule type" value="Genomic_DNA"/>
</dbReference>
<sequence>MDTYKIERLFHLLMERLDRHEKMLDDLLYRSQRQAAGQEEGTECKLYNGERLYDNQDLCLMLQVSKRSLQRYRTLGILPYLMLRQKTYYKESDVEKFLAEHIDCFQKEKMADYKARIR</sequence>
<keyword evidence="3" id="KW-1185">Reference proteome</keyword>